<accession>A0ACC2UYT2</accession>
<evidence type="ECO:0000313" key="1">
    <source>
        <dbReference type="EMBL" id="KAJ9091830.1"/>
    </source>
</evidence>
<proteinExistence type="predicted"/>
<dbReference type="EMBL" id="JASBWR010000143">
    <property type="protein sequence ID" value="KAJ9091830.1"/>
    <property type="molecule type" value="Genomic_DNA"/>
</dbReference>
<dbReference type="Proteomes" id="UP001241377">
    <property type="component" value="Unassembled WGS sequence"/>
</dbReference>
<name>A0ACC2UYT2_9TREE</name>
<keyword evidence="2" id="KW-1185">Reference proteome</keyword>
<evidence type="ECO:0000313" key="2">
    <source>
        <dbReference type="Proteomes" id="UP001241377"/>
    </source>
</evidence>
<sequence length="970" mass="108866">MVLKGNIRKLARYGYVRSRFLRLIRLLTLDFACIRKPWAHSQTARTATSTRRSAHIAAALIPERLPDSVSPDNDSAGPSNYYLSRAEHPQRTFDNVTSASHPSPPDMSPEDSAGCQSLLRLINLPVKNRQQTREAGTSTHSDLVWKTFRELSNETRSTLPLQMLKRVLRSVVPPASTIRKQFQSRIERCDGTEESLTAVTIYPYENRLQAVISAMRRSEKHSMQKEDEKLGLEVEPIPRLNQNLFSINDYVFVLRQFALTGYLTGAEQVVKEIDRLGISVNWKVHEARLAALSKWVTANLDIRRRFWAFQNLSRGDERRFDSLSAVLARTKLPGLDTRGRMPAFFPPDVARLLGDMLYSLRKKDTHEYRSATLDLLLRVAKELERPEALNAILKAGYGINLQFPDVPESEIDVESRVTAKKANGKRAKRGSRVDEDWVDQVTRRTKSEDGLSQDASSGAARTDATSSPMPTFDNAPRSTSNHSEISVRAMNTLVDGLGTSGDVWKMLQVFEVLGNPLHASGSTTRSSVPEWSAASNTLPSSATDAGSVVGKLIRRTGKVTSTSPEHDEDADPPMTLSEALQREESSGARLSFFGLTSSDANANANSPNFFNQAEYNDGVTDTKAIARSAEEFQTPQPTPKAIQTRARDPNRTVTYQTMSDNAIRQVLRELEPAARHRYHSNTTTYQALIRHSSRHAAWKMDEDTVAARAMYSLGSHFVKDAVREMIARHNVLIEQWVQVREWALAQRALVLKQAEAMKRNLEFSDPAEPASTTTTSSNVVEEVSKWLSPRLAAIDSRKTWLRSKIHHPSILVTAEMVTPLLRALRAGKRLDTERERTVKSVMQDVQRVIDYLKEEWEVLTGRSWTPENHSAVRPTSTPTLSAATDTLPSPRDHDETMATLPSELAPKTIEYDRIHIGIDHRDAVHTFQLSKHLSMLRRDLTGLERLLEDQAKRMEVDKVVFDDGTTSGKA</sequence>
<protein>
    <submittedName>
        <fullName evidence="1">Uncharacterized protein</fullName>
    </submittedName>
</protein>
<reference evidence="1" key="1">
    <citation type="submission" date="2023-04" db="EMBL/GenBank/DDBJ databases">
        <title>Draft Genome sequencing of Naganishia species isolated from polar environments using Oxford Nanopore Technology.</title>
        <authorList>
            <person name="Leo P."/>
            <person name="Venkateswaran K."/>
        </authorList>
    </citation>
    <scope>NUCLEOTIDE SEQUENCE</scope>
    <source>
        <strain evidence="1">MNA-CCFEE 5261</strain>
    </source>
</reference>
<organism evidence="1 2">
    <name type="scientific">Naganishia cerealis</name>
    <dbReference type="NCBI Taxonomy" id="610337"/>
    <lineage>
        <taxon>Eukaryota</taxon>
        <taxon>Fungi</taxon>
        <taxon>Dikarya</taxon>
        <taxon>Basidiomycota</taxon>
        <taxon>Agaricomycotina</taxon>
        <taxon>Tremellomycetes</taxon>
        <taxon>Filobasidiales</taxon>
        <taxon>Filobasidiaceae</taxon>
        <taxon>Naganishia</taxon>
    </lineage>
</organism>
<gene>
    <name evidence="1" type="ORF">QFC19_008944</name>
</gene>
<comment type="caution">
    <text evidence="1">The sequence shown here is derived from an EMBL/GenBank/DDBJ whole genome shotgun (WGS) entry which is preliminary data.</text>
</comment>